<protein>
    <recommendedName>
        <fullName evidence="4">SWIM-type domain-containing protein</fullName>
    </recommendedName>
</protein>
<keyword evidence="3" id="KW-1185">Reference proteome</keyword>
<dbReference type="Proteomes" id="UP001497623">
    <property type="component" value="Unassembled WGS sequence"/>
</dbReference>
<proteinExistence type="predicted"/>
<accession>A0AAV2RC36</accession>
<evidence type="ECO:0000256" key="1">
    <source>
        <dbReference type="SAM" id="MobiDB-lite"/>
    </source>
</evidence>
<feature type="region of interest" description="Disordered" evidence="1">
    <location>
        <begin position="543"/>
        <end position="640"/>
    </location>
</feature>
<feature type="compositionally biased region" description="Polar residues" evidence="1">
    <location>
        <begin position="623"/>
        <end position="632"/>
    </location>
</feature>
<dbReference type="AlphaFoldDB" id="A0AAV2RC36"/>
<gene>
    <name evidence="2" type="ORF">MNOR_LOCUS23297</name>
</gene>
<organism evidence="2 3">
    <name type="scientific">Meganyctiphanes norvegica</name>
    <name type="common">Northern krill</name>
    <name type="synonym">Thysanopoda norvegica</name>
    <dbReference type="NCBI Taxonomy" id="48144"/>
    <lineage>
        <taxon>Eukaryota</taxon>
        <taxon>Metazoa</taxon>
        <taxon>Ecdysozoa</taxon>
        <taxon>Arthropoda</taxon>
        <taxon>Crustacea</taxon>
        <taxon>Multicrustacea</taxon>
        <taxon>Malacostraca</taxon>
        <taxon>Eumalacostraca</taxon>
        <taxon>Eucarida</taxon>
        <taxon>Euphausiacea</taxon>
        <taxon>Euphausiidae</taxon>
        <taxon>Meganyctiphanes</taxon>
    </lineage>
</organism>
<reference evidence="2 3" key="1">
    <citation type="submission" date="2024-05" db="EMBL/GenBank/DDBJ databases">
        <authorList>
            <person name="Wallberg A."/>
        </authorList>
    </citation>
    <scope>NUCLEOTIDE SEQUENCE [LARGE SCALE GENOMIC DNA]</scope>
</reference>
<evidence type="ECO:0000313" key="2">
    <source>
        <dbReference type="EMBL" id="CAL4122575.1"/>
    </source>
</evidence>
<sequence>MMEVTCASDGRVDVIYHKTHVGHPDAKLEIMKIPIHIRDRQYIIEKSNQGVYPERILQDLHQKGGRSRMIERKDIRNQVKDIGDYIQMNPCDPMSVDQWTVEHANDVLDYQVETEKSAFNLIVQFQIQLDYLQLSLQKMEVQKFTIDSTHGIGTGGFKLTTLYHITDTGNGMPLLFCINAKDDSNVIEKMLLCLKKKVGDINADVLLSDDQHSFRNAWTKVFGRAKRTVVCYFHVKTAVNRNINQKINPEDRQEIRDMFVNLSREKDVNEFHIKLDNFLEHLDRNGYQSFKDYFGLNYVLLDDQEQRIEMWAMCYRKGIRLDTNNHIERFHRSIKKEYFGGAQIKRVDKFLYVIEQETRKKMHKRVCNMERGKNITCSQPGYYKRCLKSENLVVKKIDENIHVVSEVDGEEHTVEFVQTCTCKAKCLKCFICDHAYDCDCIDYRMNNVCKHLHAVGHAYVKKSQNHIFDAASVQEEIVLIDKHLFPAKKDIEYLSEEAQMHLSQLMNSLTLHSKHSIDNFEEILKLIKKAASLDRLHSKGMGGNKFFEPHLSKQEFDRSGTFQDDTPKSGDPVNKKSAPQKRWNNSVKKQKDVQKNRNLLKERQDKVGHKLSNLSWHSEDNAESTQSAKSQQKPPPPPPP</sequence>
<dbReference type="EMBL" id="CAXKWB010020414">
    <property type="protein sequence ID" value="CAL4122575.1"/>
    <property type="molecule type" value="Genomic_DNA"/>
</dbReference>
<comment type="caution">
    <text evidence="2">The sequence shown here is derived from an EMBL/GenBank/DDBJ whole genome shotgun (WGS) entry which is preliminary data.</text>
</comment>
<name>A0AAV2RC36_MEGNR</name>
<evidence type="ECO:0008006" key="4">
    <source>
        <dbReference type="Google" id="ProtNLM"/>
    </source>
</evidence>
<feature type="compositionally biased region" description="Basic and acidic residues" evidence="1">
    <location>
        <begin position="547"/>
        <end position="558"/>
    </location>
</feature>
<feature type="compositionally biased region" description="Basic and acidic residues" evidence="1">
    <location>
        <begin position="589"/>
        <end position="608"/>
    </location>
</feature>
<evidence type="ECO:0000313" key="3">
    <source>
        <dbReference type="Proteomes" id="UP001497623"/>
    </source>
</evidence>
<feature type="non-terminal residue" evidence="2">
    <location>
        <position position="640"/>
    </location>
</feature>